<dbReference type="PANTHER" id="PTHR31639:SF256">
    <property type="entry name" value="OS07G0242900 PROTEIN"/>
    <property type="match status" value="1"/>
</dbReference>
<evidence type="ECO:0000313" key="3">
    <source>
        <dbReference type="Proteomes" id="UP001152484"/>
    </source>
</evidence>
<dbReference type="Gene3D" id="3.80.10.10">
    <property type="entry name" value="Ribonuclease Inhibitor"/>
    <property type="match status" value="1"/>
</dbReference>
<proteinExistence type="predicted"/>
<dbReference type="Proteomes" id="UP001152484">
    <property type="component" value="Unassembled WGS sequence"/>
</dbReference>
<feature type="non-terminal residue" evidence="2">
    <location>
        <position position="243"/>
    </location>
</feature>
<reference evidence="2" key="1">
    <citation type="submission" date="2022-07" db="EMBL/GenBank/DDBJ databases">
        <authorList>
            <person name="Macas J."/>
            <person name="Novak P."/>
            <person name="Neumann P."/>
        </authorList>
    </citation>
    <scope>NUCLEOTIDE SEQUENCE</scope>
</reference>
<dbReference type="SUPFAM" id="SSF81383">
    <property type="entry name" value="F-box domain"/>
    <property type="match status" value="1"/>
</dbReference>
<comment type="caution">
    <text evidence="2">The sequence shown here is derived from an EMBL/GenBank/DDBJ whole genome shotgun (WGS) entry which is preliminary data.</text>
</comment>
<dbReference type="Pfam" id="PF24758">
    <property type="entry name" value="LRR_At5g56370"/>
    <property type="match status" value="1"/>
</dbReference>
<dbReference type="InterPro" id="IPR036047">
    <property type="entry name" value="F-box-like_dom_sf"/>
</dbReference>
<dbReference type="InterPro" id="IPR032675">
    <property type="entry name" value="LRR_dom_sf"/>
</dbReference>
<dbReference type="AlphaFoldDB" id="A0A9P1EBN1"/>
<dbReference type="InterPro" id="IPR055411">
    <property type="entry name" value="LRR_FXL15/At3g58940/PEG3-like"/>
</dbReference>
<accession>A0A9P1EBN1</accession>
<keyword evidence="3" id="KW-1185">Reference proteome</keyword>
<organism evidence="2 3">
    <name type="scientific">Cuscuta europaea</name>
    <name type="common">European dodder</name>
    <dbReference type="NCBI Taxonomy" id="41803"/>
    <lineage>
        <taxon>Eukaryota</taxon>
        <taxon>Viridiplantae</taxon>
        <taxon>Streptophyta</taxon>
        <taxon>Embryophyta</taxon>
        <taxon>Tracheophyta</taxon>
        <taxon>Spermatophyta</taxon>
        <taxon>Magnoliopsida</taxon>
        <taxon>eudicotyledons</taxon>
        <taxon>Gunneridae</taxon>
        <taxon>Pentapetalae</taxon>
        <taxon>asterids</taxon>
        <taxon>lamiids</taxon>
        <taxon>Solanales</taxon>
        <taxon>Convolvulaceae</taxon>
        <taxon>Cuscuteae</taxon>
        <taxon>Cuscuta</taxon>
        <taxon>Cuscuta subgen. Cuscuta</taxon>
    </lineage>
</organism>
<gene>
    <name evidence="2" type="ORF">CEURO_LOCUS12357</name>
</gene>
<dbReference type="EMBL" id="CAMAPE010000030">
    <property type="protein sequence ID" value="CAH9093419.1"/>
    <property type="molecule type" value="Genomic_DNA"/>
</dbReference>
<dbReference type="OrthoDB" id="1282595at2759"/>
<protein>
    <recommendedName>
        <fullName evidence="1">F-box/LRR-repeat protein 15/At3g58940/PEG3-like LRR domain-containing protein</fullName>
    </recommendedName>
</protein>
<feature type="domain" description="F-box/LRR-repeat protein 15/At3g58940/PEG3-like LRR" evidence="1">
    <location>
        <begin position="100"/>
        <end position="214"/>
    </location>
</feature>
<name>A0A9P1EBN1_CUSEU</name>
<evidence type="ECO:0000259" key="1">
    <source>
        <dbReference type="Pfam" id="PF24758"/>
    </source>
</evidence>
<evidence type="ECO:0000313" key="2">
    <source>
        <dbReference type="EMBL" id="CAH9093419.1"/>
    </source>
</evidence>
<sequence length="243" mass="28052">MEERDKISELPADLIDKIMGKLWIGEAATTAVLNTVWRDAWYNLTEIDFDDSFHHNIYSDFDDDPATWHDTINDYLKKHNGNIKKFVVYFDLKVYIGEFDKLFLSVTKKGVQDLDLRIYSDDGRNYRLPPCILECPTLKTFRACGVKIDQITPRCMCPNVTFLSFDGVHFDASSLQLHCVDLPKLQSLTFRRCKNISHFNITAPKLGNLSIEECYIGSDDECHSNSDIDYYSDDDDDDDDDCK</sequence>
<dbReference type="SUPFAM" id="SSF52047">
    <property type="entry name" value="RNI-like"/>
    <property type="match status" value="1"/>
</dbReference>
<dbReference type="PANTHER" id="PTHR31639">
    <property type="entry name" value="F-BOX PROTEIN-LIKE"/>
    <property type="match status" value="1"/>
</dbReference>